<comment type="caution">
    <text evidence="2">The sequence shown here is derived from an EMBL/GenBank/DDBJ whole genome shotgun (WGS) entry which is preliminary data.</text>
</comment>
<feature type="transmembrane region" description="Helical" evidence="1">
    <location>
        <begin position="48"/>
        <end position="73"/>
    </location>
</feature>
<dbReference type="Proteomes" id="UP000230731">
    <property type="component" value="Unassembled WGS sequence"/>
</dbReference>
<reference evidence="3" key="1">
    <citation type="submission" date="2017-09" db="EMBL/GenBank/DDBJ databases">
        <title>Depth-based differentiation of microbial function through sediment-hosted aquifers and enrichment of novel symbionts in the deep terrestrial subsurface.</title>
        <authorList>
            <person name="Probst A.J."/>
            <person name="Ladd B."/>
            <person name="Jarett J.K."/>
            <person name="Geller-Mcgrath D.E."/>
            <person name="Sieber C.M.K."/>
            <person name="Emerson J.B."/>
            <person name="Anantharaman K."/>
            <person name="Thomas B.C."/>
            <person name="Malmstrom R."/>
            <person name="Stieglmeier M."/>
            <person name="Klingl A."/>
            <person name="Woyke T."/>
            <person name="Ryan C.M."/>
            <person name="Banfield J.F."/>
        </authorList>
    </citation>
    <scope>NUCLEOTIDE SEQUENCE [LARGE SCALE GENOMIC DNA]</scope>
</reference>
<evidence type="ECO:0000313" key="3">
    <source>
        <dbReference type="Proteomes" id="UP000230731"/>
    </source>
</evidence>
<sequence>MLKVQSAQPEQALRQGYFCALLMLIIMPALCLRLALKIWNVPPAGYDAASVLAVSAVLVLSAIASAIISAVALRANICLLRQYAAGRQAARMLIRQKK</sequence>
<accession>A0A2M6WYG4</accession>
<feature type="transmembrane region" description="Helical" evidence="1">
    <location>
        <begin position="12"/>
        <end position="36"/>
    </location>
</feature>
<keyword evidence="1" id="KW-0472">Membrane</keyword>
<protein>
    <submittedName>
        <fullName evidence="2">Uncharacterized protein</fullName>
    </submittedName>
</protein>
<organism evidence="2 3">
    <name type="scientific">Candidatus Andersenbacteria bacterium CG10_big_fil_rev_8_21_14_0_10_54_11</name>
    <dbReference type="NCBI Taxonomy" id="1974485"/>
    <lineage>
        <taxon>Bacteria</taxon>
        <taxon>Candidatus Anderseniibacteriota</taxon>
    </lineage>
</organism>
<dbReference type="EMBL" id="PEZP01000043">
    <property type="protein sequence ID" value="PIT97828.1"/>
    <property type="molecule type" value="Genomic_DNA"/>
</dbReference>
<gene>
    <name evidence="2" type="ORF">COT71_03990</name>
</gene>
<dbReference type="AlphaFoldDB" id="A0A2M6WYG4"/>
<keyword evidence="1" id="KW-1133">Transmembrane helix</keyword>
<name>A0A2M6WYG4_9BACT</name>
<keyword evidence="1" id="KW-0812">Transmembrane</keyword>
<evidence type="ECO:0000313" key="2">
    <source>
        <dbReference type="EMBL" id="PIT97828.1"/>
    </source>
</evidence>
<evidence type="ECO:0000256" key="1">
    <source>
        <dbReference type="SAM" id="Phobius"/>
    </source>
</evidence>
<proteinExistence type="predicted"/>